<name>A0ABR5AC86_9BACL</name>
<feature type="region of interest" description="Disordered" evidence="1">
    <location>
        <begin position="200"/>
        <end position="221"/>
    </location>
</feature>
<evidence type="ECO:0000313" key="3">
    <source>
        <dbReference type="Proteomes" id="UP000031967"/>
    </source>
</evidence>
<dbReference type="EMBL" id="JXAK01000054">
    <property type="protein sequence ID" value="KIL38670.1"/>
    <property type="molecule type" value="Genomic_DNA"/>
</dbReference>
<accession>A0ABR5AC86</accession>
<sequence>MSISNANKQSVCEKYRSYLEIIYHFGNKVMLMKQLYQYAELMGLAKNFSTFYSGIIELVHNEVLKKETFTAFGKKTQLQMLTLRKYGIRFIEGKQDSYSVASVPRSNGNERILVSIFKNCYILKKLVPRIQKEGKKVTFDTIKNMLERDYSTILLNKNQAIFFMTKLRNDTTLQHLLNVSNVDYDMRRIQEIKQKLAEGLRKGSESTEGKGKGRLYSSSTSPIDDLKNETVIQAERGLTKAEKLDNYTVETMLAFNAHVAQIKFIQNRANVTVLIFDIHNKTNIYRMVTHIACMYLMFRRYFKEDLFLRVGIVSIDEFASKNLKAQAESTFIDFISKERKGTRLSAILSDWGVDALMQERIEVQFTDYNITNDFMDGIKHANLMRR</sequence>
<feature type="compositionally biased region" description="Basic and acidic residues" evidence="1">
    <location>
        <begin position="200"/>
        <end position="211"/>
    </location>
</feature>
<evidence type="ECO:0000313" key="2">
    <source>
        <dbReference type="EMBL" id="KIL38670.1"/>
    </source>
</evidence>
<organism evidence="2 3">
    <name type="scientific">Gordoniibacillus kamchatkensis</name>
    <dbReference type="NCBI Taxonomy" id="1590651"/>
    <lineage>
        <taxon>Bacteria</taxon>
        <taxon>Bacillati</taxon>
        <taxon>Bacillota</taxon>
        <taxon>Bacilli</taxon>
        <taxon>Bacillales</taxon>
        <taxon>Paenibacillaceae</taxon>
        <taxon>Gordoniibacillus</taxon>
    </lineage>
</organism>
<dbReference type="RefSeq" id="WP_041050638.1">
    <property type="nucleotide sequence ID" value="NZ_JXAK01000054.1"/>
</dbReference>
<dbReference type="Proteomes" id="UP000031967">
    <property type="component" value="Unassembled WGS sequence"/>
</dbReference>
<reference evidence="2 3" key="1">
    <citation type="submission" date="2014-12" db="EMBL/GenBank/DDBJ databases">
        <title>Draft genome sequence of Paenibacillus kamchatkensis strain B-2647.</title>
        <authorList>
            <person name="Karlyshev A.V."/>
            <person name="Kudryashova E.B."/>
        </authorList>
    </citation>
    <scope>NUCLEOTIDE SEQUENCE [LARGE SCALE GENOMIC DNA]</scope>
    <source>
        <strain evidence="2 3">VKM B-2647</strain>
    </source>
</reference>
<keyword evidence="3" id="KW-1185">Reference proteome</keyword>
<proteinExistence type="predicted"/>
<comment type="caution">
    <text evidence="2">The sequence shown here is derived from an EMBL/GenBank/DDBJ whole genome shotgun (WGS) entry which is preliminary data.</text>
</comment>
<gene>
    <name evidence="2" type="ORF">SD70_24780</name>
</gene>
<protein>
    <submittedName>
        <fullName evidence="2">Uncharacterized protein</fullName>
    </submittedName>
</protein>
<evidence type="ECO:0000256" key="1">
    <source>
        <dbReference type="SAM" id="MobiDB-lite"/>
    </source>
</evidence>